<keyword evidence="1" id="KW-0812">Transmembrane</keyword>
<feature type="transmembrane region" description="Helical" evidence="1">
    <location>
        <begin position="94"/>
        <end position="116"/>
    </location>
</feature>
<organism evidence="2 3">
    <name type="scientific">Desulfatibacillum alkenivorans DSM 16219</name>
    <dbReference type="NCBI Taxonomy" id="1121393"/>
    <lineage>
        <taxon>Bacteria</taxon>
        <taxon>Pseudomonadati</taxon>
        <taxon>Thermodesulfobacteriota</taxon>
        <taxon>Desulfobacteria</taxon>
        <taxon>Desulfobacterales</taxon>
        <taxon>Desulfatibacillaceae</taxon>
        <taxon>Desulfatibacillum</taxon>
    </lineage>
</organism>
<accession>A0A1M6NJZ2</accession>
<gene>
    <name evidence="2" type="ORF">SAMN02745216_02611</name>
</gene>
<keyword evidence="1" id="KW-1133">Transmembrane helix</keyword>
<dbReference type="AlphaFoldDB" id="A0A1M6NJZ2"/>
<sequence length="156" mass="17958">MEKLLKKMFSRSCLSIFCLVGSLGIFIIGFVFCFPLGKIIAHELTHKTVIVSKSYYIRYMFYVYLVTHCIGGLLFIKGVFLYDQLKSYSLRFSNFTYLIFNCAFIVLWFIFCLSTLEMLLGKSISISIEHLGILFTIMYIVGGADGPKYSKRGRKQ</sequence>
<proteinExistence type="predicted"/>
<evidence type="ECO:0000313" key="3">
    <source>
        <dbReference type="Proteomes" id="UP000183994"/>
    </source>
</evidence>
<evidence type="ECO:0000313" key="2">
    <source>
        <dbReference type="EMBL" id="SHJ96061.1"/>
    </source>
</evidence>
<protein>
    <submittedName>
        <fullName evidence="2">Uncharacterized protein</fullName>
    </submittedName>
</protein>
<evidence type="ECO:0000256" key="1">
    <source>
        <dbReference type="SAM" id="Phobius"/>
    </source>
</evidence>
<keyword evidence="1" id="KW-0472">Membrane</keyword>
<name>A0A1M6NJZ2_9BACT</name>
<feature type="transmembrane region" description="Helical" evidence="1">
    <location>
        <begin position="12"/>
        <end position="41"/>
    </location>
</feature>
<feature type="transmembrane region" description="Helical" evidence="1">
    <location>
        <begin position="61"/>
        <end position="82"/>
    </location>
</feature>
<keyword evidence="3" id="KW-1185">Reference proteome</keyword>
<dbReference type="Proteomes" id="UP000183994">
    <property type="component" value="Unassembled WGS sequence"/>
</dbReference>
<feature type="transmembrane region" description="Helical" evidence="1">
    <location>
        <begin position="128"/>
        <end position="146"/>
    </location>
</feature>
<dbReference type="EMBL" id="FQZU01000015">
    <property type="protein sequence ID" value="SHJ96061.1"/>
    <property type="molecule type" value="Genomic_DNA"/>
</dbReference>
<reference evidence="3" key="1">
    <citation type="submission" date="2016-11" db="EMBL/GenBank/DDBJ databases">
        <authorList>
            <person name="Varghese N."/>
            <person name="Submissions S."/>
        </authorList>
    </citation>
    <scope>NUCLEOTIDE SEQUENCE [LARGE SCALE GENOMIC DNA]</scope>
    <source>
        <strain evidence="3">DSM 16219</strain>
    </source>
</reference>